<dbReference type="Gene3D" id="3.40.140.10">
    <property type="entry name" value="Cytidine Deaminase, domain 2"/>
    <property type="match status" value="1"/>
</dbReference>
<dbReference type="SUPFAM" id="SSF53927">
    <property type="entry name" value="Cytidine deaminase-like"/>
    <property type="match status" value="1"/>
</dbReference>
<name>A0A813DZV6_POLGL</name>
<evidence type="ECO:0000313" key="4">
    <source>
        <dbReference type="EMBL" id="CAE8591945.1"/>
    </source>
</evidence>
<keyword evidence="1" id="KW-0479">Metal-binding</keyword>
<evidence type="ECO:0000313" key="5">
    <source>
        <dbReference type="Proteomes" id="UP000654075"/>
    </source>
</evidence>
<dbReference type="Pfam" id="PF00383">
    <property type="entry name" value="dCMP_cyt_deam_1"/>
    <property type="match status" value="1"/>
</dbReference>
<dbReference type="InterPro" id="IPR016193">
    <property type="entry name" value="Cytidine_deaminase-like"/>
</dbReference>
<dbReference type="GO" id="GO:0016787">
    <property type="term" value="F:hydrolase activity"/>
    <property type="evidence" value="ECO:0007669"/>
    <property type="project" value="InterPro"/>
</dbReference>
<dbReference type="AlphaFoldDB" id="A0A813DZV6"/>
<dbReference type="PROSITE" id="PS00903">
    <property type="entry name" value="CYT_DCMP_DEAMINASES_1"/>
    <property type="match status" value="1"/>
</dbReference>
<feature type="domain" description="CMP/dCMP-type deaminase" evidence="3">
    <location>
        <begin position="219"/>
        <end position="273"/>
    </location>
</feature>
<evidence type="ECO:0000256" key="1">
    <source>
        <dbReference type="ARBA" id="ARBA00022723"/>
    </source>
</evidence>
<dbReference type="Proteomes" id="UP000654075">
    <property type="component" value="Unassembled WGS sequence"/>
</dbReference>
<proteinExistence type="predicted"/>
<evidence type="ECO:0000256" key="2">
    <source>
        <dbReference type="ARBA" id="ARBA00022833"/>
    </source>
</evidence>
<reference evidence="4" key="1">
    <citation type="submission" date="2021-02" db="EMBL/GenBank/DDBJ databases">
        <authorList>
            <person name="Dougan E. K."/>
            <person name="Rhodes N."/>
            <person name="Thang M."/>
            <person name="Chan C."/>
        </authorList>
    </citation>
    <scope>NUCLEOTIDE SEQUENCE</scope>
</reference>
<dbReference type="OrthoDB" id="6710946at2759"/>
<accession>A0A813DZV6</accession>
<protein>
    <recommendedName>
        <fullName evidence="3">CMP/dCMP-type deaminase domain-containing protein</fullName>
    </recommendedName>
</protein>
<dbReference type="EMBL" id="CAJNNV010005344">
    <property type="protein sequence ID" value="CAE8591945.1"/>
    <property type="molecule type" value="Genomic_DNA"/>
</dbReference>
<dbReference type="InterPro" id="IPR002125">
    <property type="entry name" value="CMP_dCMP_dom"/>
</dbReference>
<comment type="caution">
    <text evidence="4">The sequence shown here is derived from an EMBL/GenBank/DDBJ whole genome shotgun (WGS) entry which is preliminary data.</text>
</comment>
<dbReference type="InterPro" id="IPR016192">
    <property type="entry name" value="APOBEC/CMP_deaminase_Zn-bd"/>
</dbReference>
<evidence type="ECO:0000259" key="3">
    <source>
        <dbReference type="Pfam" id="PF00383"/>
    </source>
</evidence>
<gene>
    <name evidence="4" type="ORF">PGLA1383_LOCUS10605</name>
</gene>
<organism evidence="4 5">
    <name type="scientific">Polarella glacialis</name>
    <name type="common">Dinoflagellate</name>
    <dbReference type="NCBI Taxonomy" id="89957"/>
    <lineage>
        <taxon>Eukaryota</taxon>
        <taxon>Sar</taxon>
        <taxon>Alveolata</taxon>
        <taxon>Dinophyceae</taxon>
        <taxon>Suessiales</taxon>
        <taxon>Suessiaceae</taxon>
        <taxon>Polarella</taxon>
    </lineage>
</organism>
<sequence>MLDAMVVGPAFTRGLGSGSKRPGFAFATGAHGVYLVTGSQRFLASRVTRESLSRLWISLAPGLPLGRLGLGPGRSFRPRVLKACRRSLQTAAELGDSASKVGSAAIHLPDPSGPFRSFETYGWSWREGSSLDDNMLSLAFVGRLNCHKMLGFTTGMCSAMLCHPPRTLDDSGCIEVDVIGFGVNAPPRFAPASCAWNPRLAETASEQFEARWLDRRKQKSKKPHNEIHAEVQLIARCAREGISVKGSWLYVALPPCWECCKVLVAAGIARVVFKGYGVAEKELGLRERLHAEAAGVEWVPAYFSREREAYVHGLFEAWKLEEGLDREGLKELASERPL</sequence>
<keyword evidence="5" id="KW-1185">Reference proteome</keyword>
<keyword evidence="2" id="KW-0862">Zinc</keyword>
<dbReference type="GO" id="GO:0008270">
    <property type="term" value="F:zinc ion binding"/>
    <property type="evidence" value="ECO:0007669"/>
    <property type="project" value="InterPro"/>
</dbReference>